<dbReference type="WBParaSite" id="PgR024_g038_t03">
    <property type="protein sequence ID" value="PgR024_g038_t03"/>
    <property type="gene ID" value="PgR024_g038"/>
</dbReference>
<dbReference type="Proteomes" id="UP000887569">
    <property type="component" value="Unplaced"/>
</dbReference>
<evidence type="ECO:0000313" key="2">
    <source>
        <dbReference type="WBParaSite" id="PgR024_g038_t03"/>
    </source>
</evidence>
<name>A0A915B1Z4_PARUN</name>
<dbReference type="AlphaFoldDB" id="A0A915B1Z4"/>
<evidence type="ECO:0000313" key="1">
    <source>
        <dbReference type="Proteomes" id="UP000887569"/>
    </source>
</evidence>
<reference evidence="2" key="1">
    <citation type="submission" date="2022-11" db="UniProtKB">
        <authorList>
            <consortium name="WormBaseParasite"/>
        </authorList>
    </citation>
    <scope>IDENTIFICATION</scope>
</reference>
<sequence length="87" mass="10336">AVRHSSNVRVTAFLATSIFMQIGYGRNTSRRASTRLLWRNLLQHKWEALKSLVFSRDFDRLRGRFTYEVFFFFSARQLSQEDSAEKQ</sequence>
<proteinExistence type="predicted"/>
<keyword evidence="1" id="KW-1185">Reference proteome</keyword>
<accession>A0A915B1Z4</accession>
<organism evidence="1 2">
    <name type="scientific">Parascaris univalens</name>
    <name type="common">Nematode worm</name>
    <dbReference type="NCBI Taxonomy" id="6257"/>
    <lineage>
        <taxon>Eukaryota</taxon>
        <taxon>Metazoa</taxon>
        <taxon>Ecdysozoa</taxon>
        <taxon>Nematoda</taxon>
        <taxon>Chromadorea</taxon>
        <taxon>Rhabditida</taxon>
        <taxon>Spirurina</taxon>
        <taxon>Ascaridomorpha</taxon>
        <taxon>Ascaridoidea</taxon>
        <taxon>Ascarididae</taxon>
        <taxon>Parascaris</taxon>
    </lineage>
</organism>
<protein>
    <submittedName>
        <fullName evidence="2">FHA domain-containing protein</fullName>
    </submittedName>
</protein>